<keyword evidence="10" id="KW-1185">Reference proteome</keyword>
<dbReference type="OrthoDB" id="437369at2759"/>
<accession>A0A7D8UXJ9</accession>
<name>A0A7D8UXJ9_VANHU</name>
<reference evidence="9 10" key="1">
    <citation type="journal article" date="2019" name="PLoS Genet.">
        <title>Convergent evolution of linked mating-type loci in basidiomycete fungi.</title>
        <authorList>
            <person name="Sun S."/>
            <person name="Coelho M.A."/>
            <person name="Heitman J."/>
            <person name="Nowrousian M."/>
        </authorList>
    </citation>
    <scope>NUCLEOTIDE SEQUENCE [LARGE SCALE GENOMIC DNA]</scope>
    <source>
        <strain evidence="9 10">CBS 4282</strain>
    </source>
</reference>
<dbReference type="PANTHER" id="PTHR15944:SF0">
    <property type="entry name" value="PRENYLCYSTEINE LYASE DOMAIN-CONTAINING PROTEIN"/>
    <property type="match status" value="1"/>
</dbReference>
<evidence type="ECO:0000256" key="4">
    <source>
        <dbReference type="ARBA" id="ARBA00022729"/>
    </source>
</evidence>
<comment type="cofactor">
    <cofactor evidence="1">
        <name>FAD</name>
        <dbReference type="ChEBI" id="CHEBI:57692"/>
    </cofactor>
</comment>
<keyword evidence="7" id="KW-0325">Glycoprotein</keyword>
<evidence type="ECO:0000256" key="7">
    <source>
        <dbReference type="ARBA" id="ARBA00023180"/>
    </source>
</evidence>
<protein>
    <recommendedName>
        <fullName evidence="8">Prenylcysteine lyase domain-containing protein</fullName>
    </recommendedName>
</protein>
<sequence length="543" mass="59416">MPSWVGSRTLILGSIFLAVWGVLYFPVLPASSASAPARSLTQQQAYAPHQLVLGAAGTRAKRVAVVGAGASGSSAAWFLTRAARIAEARAGLEAGALLAPVVVYDKEDYVGGRSTVVFAHNDSRADAAELGAAIFVGANRNLVNAAKLFNLSTYDVEFGGGVGIWDGREFLFQTDGTKGWWGKIWTGIAAFRRYGALSGLRQARATAALLRKFKRLYSPEWLAERGALPSIEEFARAVELGTELTTEKGIDWARGEKLSDRWISEMIEPSTRVNYASDLDVIHALGASVSLATDDAVAVEGGNWRIFDAFLKDAGADVRLSTVVTDIEPEGDQFRVVTGDTEEVYDQVFFAAPWGSSPISRRLEKHFDEAIPPQEYVRLHTTFVTTTTEHPDPGYFGFTEDTKIPTHVFTTGWTAREEGSPAPAFQSISYQRRVGNERVVKIFSLAHIDDDHLHRIFGEKPSWVLRKVWESYPVLRPIAAYAPAEPIRGLHYLAALEPWVSTMETQTLSAREAVARVVERWWGLGLGECDGGADAWDFTCNAG</sequence>
<evidence type="ECO:0000256" key="1">
    <source>
        <dbReference type="ARBA" id="ARBA00001974"/>
    </source>
</evidence>
<dbReference type="GO" id="GO:0030328">
    <property type="term" value="P:prenylcysteine catabolic process"/>
    <property type="evidence" value="ECO:0007669"/>
    <property type="project" value="InterPro"/>
</dbReference>
<keyword evidence="5" id="KW-0274">FAD</keyword>
<organism evidence="9 10">
    <name type="scientific">Vanrija humicola</name>
    <name type="common">Yeast</name>
    <name type="synonym">Cryptococcus humicola</name>
    <dbReference type="NCBI Taxonomy" id="5417"/>
    <lineage>
        <taxon>Eukaryota</taxon>
        <taxon>Fungi</taxon>
        <taxon>Dikarya</taxon>
        <taxon>Basidiomycota</taxon>
        <taxon>Agaricomycotina</taxon>
        <taxon>Tremellomycetes</taxon>
        <taxon>Trichosporonales</taxon>
        <taxon>Trichosporonaceae</taxon>
        <taxon>Vanrija</taxon>
    </lineage>
</organism>
<keyword evidence="4" id="KW-0732">Signal</keyword>
<dbReference type="InterPro" id="IPR017046">
    <property type="entry name" value="Prenylcysteine_Oxase1"/>
</dbReference>
<dbReference type="InterPro" id="IPR010795">
    <property type="entry name" value="Prenylcys_lyase"/>
</dbReference>
<keyword evidence="6" id="KW-0560">Oxidoreductase</keyword>
<keyword evidence="3" id="KW-0285">Flavoprotein</keyword>
<dbReference type="PANTHER" id="PTHR15944">
    <property type="entry name" value="FARNESYLCYSTEINE LYASE"/>
    <property type="match status" value="1"/>
</dbReference>
<dbReference type="GO" id="GO:0001735">
    <property type="term" value="F:prenylcysteine oxidase activity"/>
    <property type="evidence" value="ECO:0007669"/>
    <property type="project" value="InterPro"/>
</dbReference>
<evidence type="ECO:0000256" key="2">
    <source>
        <dbReference type="ARBA" id="ARBA00009967"/>
    </source>
</evidence>
<evidence type="ECO:0000256" key="5">
    <source>
        <dbReference type="ARBA" id="ARBA00022827"/>
    </source>
</evidence>
<proteinExistence type="inferred from homology"/>
<comment type="caution">
    <text evidence="9">The sequence shown here is derived from an EMBL/GenBank/DDBJ whole genome shotgun (WGS) entry which is preliminary data.</text>
</comment>
<dbReference type="SUPFAM" id="SSF51905">
    <property type="entry name" value="FAD/NAD(P)-binding domain"/>
    <property type="match status" value="1"/>
</dbReference>
<dbReference type="Pfam" id="PF07156">
    <property type="entry name" value="Prenylcys_lyase"/>
    <property type="match status" value="1"/>
</dbReference>
<dbReference type="Proteomes" id="UP000473826">
    <property type="component" value="Unassembled WGS sequence"/>
</dbReference>
<evidence type="ECO:0000256" key="6">
    <source>
        <dbReference type="ARBA" id="ARBA00023002"/>
    </source>
</evidence>
<feature type="domain" description="Prenylcysteine lyase" evidence="8">
    <location>
        <begin position="184"/>
        <end position="521"/>
    </location>
</feature>
<dbReference type="Gene3D" id="3.50.50.60">
    <property type="entry name" value="FAD/NAD(P)-binding domain"/>
    <property type="match status" value="1"/>
</dbReference>
<gene>
    <name evidence="9" type="ORF">VHUM_03095</name>
</gene>
<dbReference type="Pfam" id="PF13450">
    <property type="entry name" value="NAD_binding_8"/>
    <property type="match status" value="1"/>
</dbReference>
<evidence type="ECO:0000313" key="10">
    <source>
        <dbReference type="Proteomes" id="UP000473826"/>
    </source>
</evidence>
<dbReference type="GO" id="GO:0030327">
    <property type="term" value="P:prenylated protein catabolic process"/>
    <property type="evidence" value="ECO:0007669"/>
    <property type="project" value="TreeGrafter"/>
</dbReference>
<comment type="similarity">
    <text evidence="2">Belongs to the prenylcysteine oxidase family.</text>
</comment>
<dbReference type="EMBL" id="QKWK01000008">
    <property type="protein sequence ID" value="TXT07375.1"/>
    <property type="molecule type" value="Genomic_DNA"/>
</dbReference>
<dbReference type="PIRSF" id="PIRSF036292">
    <property type="entry name" value="Prenylcysteine_oxidase"/>
    <property type="match status" value="1"/>
</dbReference>
<dbReference type="InterPro" id="IPR036188">
    <property type="entry name" value="FAD/NAD-bd_sf"/>
</dbReference>
<evidence type="ECO:0000256" key="3">
    <source>
        <dbReference type="ARBA" id="ARBA00022630"/>
    </source>
</evidence>
<evidence type="ECO:0000259" key="8">
    <source>
        <dbReference type="Pfam" id="PF07156"/>
    </source>
</evidence>
<dbReference type="AlphaFoldDB" id="A0A7D8UXJ9"/>
<evidence type="ECO:0000313" key="9">
    <source>
        <dbReference type="EMBL" id="TXT07375.1"/>
    </source>
</evidence>